<sequence>MIWVLPVLAAMGVSAWIYNSVSEEEQRAQRQWHEKRRSVQKTLSEHRSHIERHIRQAQSSHDFHYLVEMHYSSVQIANAAYKLLDDARSSLNAMHTMLNNAKQRKLSLERNLAFAQGQKNRAAMARIIADLKRINASRHALFEEKNKQKAEKDKLYQEVKRLNQQTSELKQHIRHCCGSKGQIWFQNLERRKKLRSA</sequence>
<accession>A0A1A9RI05</accession>
<dbReference type="OrthoDB" id="3385334at2"/>
<keyword evidence="1" id="KW-0175">Coiled coil</keyword>
<reference evidence="3" key="1">
    <citation type="submission" date="2016-05" db="EMBL/GenBank/DDBJ databases">
        <title>Draft genome of Corynebacterium afermentans subsp. afermentans LCDC 88199T.</title>
        <authorList>
            <person name="Bernier A.-M."/>
            <person name="Bernard K."/>
        </authorList>
    </citation>
    <scope>NUCLEOTIDE SEQUENCE [LARGE SCALE GENOMIC DNA]</scope>
    <source>
        <strain evidence="3">NML04-0072</strain>
    </source>
</reference>
<protein>
    <submittedName>
        <fullName evidence="2">Uncharacterized protein</fullName>
    </submittedName>
</protein>
<proteinExistence type="predicted"/>
<dbReference type="RefSeq" id="WP_049258578.1">
    <property type="nucleotide sequence ID" value="NZ_JVFA01000059.1"/>
</dbReference>
<evidence type="ECO:0000256" key="1">
    <source>
        <dbReference type="SAM" id="Coils"/>
    </source>
</evidence>
<evidence type="ECO:0000313" key="3">
    <source>
        <dbReference type="Proteomes" id="UP000077589"/>
    </source>
</evidence>
<feature type="coiled-coil region" evidence="1">
    <location>
        <begin position="84"/>
        <end position="172"/>
    </location>
</feature>
<dbReference type="Proteomes" id="UP000077589">
    <property type="component" value="Unassembled WGS sequence"/>
</dbReference>
<evidence type="ECO:0000313" key="2">
    <source>
        <dbReference type="EMBL" id="OAM18637.1"/>
    </source>
</evidence>
<organism evidence="2 3">
    <name type="scientific">Eikenella corrodens</name>
    <dbReference type="NCBI Taxonomy" id="539"/>
    <lineage>
        <taxon>Bacteria</taxon>
        <taxon>Pseudomonadati</taxon>
        <taxon>Pseudomonadota</taxon>
        <taxon>Betaproteobacteria</taxon>
        <taxon>Neisseriales</taxon>
        <taxon>Neisseriaceae</taxon>
        <taxon>Eikenella</taxon>
    </lineage>
</organism>
<dbReference type="AlphaFoldDB" id="A0A1A9RI05"/>
<comment type="caution">
    <text evidence="2">The sequence shown here is derived from an EMBL/GenBank/DDBJ whole genome shotgun (WGS) entry which is preliminary data.</text>
</comment>
<gene>
    <name evidence="2" type="ORF">A7P90_06860</name>
</gene>
<dbReference type="EMBL" id="LXSG01000033">
    <property type="protein sequence ID" value="OAM18637.1"/>
    <property type="molecule type" value="Genomic_DNA"/>
</dbReference>
<name>A0A1A9RI05_EIKCO</name>